<feature type="domain" description="ASCH" evidence="1">
    <location>
        <begin position="25"/>
        <end position="145"/>
    </location>
</feature>
<organism evidence="2 3">
    <name type="scientific">Sporolactobacillus nakayamae</name>
    <dbReference type="NCBI Taxonomy" id="269670"/>
    <lineage>
        <taxon>Bacteria</taxon>
        <taxon>Bacillati</taxon>
        <taxon>Bacillota</taxon>
        <taxon>Bacilli</taxon>
        <taxon>Bacillales</taxon>
        <taxon>Sporolactobacillaceae</taxon>
        <taxon>Sporolactobacillus</taxon>
    </lineage>
</organism>
<dbReference type="STRING" id="269670.SAMN02982927_00254"/>
<dbReference type="InterPro" id="IPR015947">
    <property type="entry name" value="PUA-like_sf"/>
</dbReference>
<dbReference type="PIRSF" id="PIRSF021320">
    <property type="entry name" value="DUF984"/>
    <property type="match status" value="1"/>
</dbReference>
<dbReference type="SUPFAM" id="SSF88697">
    <property type="entry name" value="PUA domain-like"/>
    <property type="match status" value="1"/>
</dbReference>
<evidence type="ECO:0000313" key="3">
    <source>
        <dbReference type="Proteomes" id="UP000198752"/>
    </source>
</evidence>
<keyword evidence="3" id="KW-1185">Reference proteome</keyword>
<dbReference type="Proteomes" id="UP000198752">
    <property type="component" value="Unassembled WGS sequence"/>
</dbReference>
<dbReference type="SMART" id="SM01022">
    <property type="entry name" value="ASCH"/>
    <property type="match status" value="1"/>
</dbReference>
<sequence length="147" mass="17025">MNKACEDYWNLFWKDNKHPVSVSAWQFGVDPDQLADLVAKGIKTATCSAYVFYEREHEELPKVGDYNIILTSQDKPVCITKTIEVAIIPMNQVSEQHAREEGEGDRTHDYWWKVHQDSFTKELSSIGQPFKVDMLLVCERFTLVDIK</sequence>
<reference evidence="3" key="1">
    <citation type="submission" date="2016-10" db="EMBL/GenBank/DDBJ databases">
        <authorList>
            <person name="Varghese N."/>
            <person name="Submissions S."/>
        </authorList>
    </citation>
    <scope>NUCLEOTIDE SEQUENCE [LARGE SCALE GENOMIC DNA]</scope>
    <source>
        <strain evidence="3">ATCC 700379</strain>
    </source>
</reference>
<accession>A0A1I2N2G4</accession>
<name>A0A1I2N2G4_9BACL</name>
<dbReference type="EMBL" id="FOOY01000003">
    <property type="protein sequence ID" value="SFF98075.1"/>
    <property type="molecule type" value="Genomic_DNA"/>
</dbReference>
<dbReference type="RefSeq" id="WP_093669269.1">
    <property type="nucleotide sequence ID" value="NZ_FOOY01000003.1"/>
</dbReference>
<protein>
    <submittedName>
        <fullName evidence="2">Uncharacterized protein YhfF</fullName>
    </submittedName>
</protein>
<evidence type="ECO:0000259" key="1">
    <source>
        <dbReference type="SMART" id="SM01022"/>
    </source>
</evidence>
<gene>
    <name evidence="2" type="ORF">SAMN02982927_00254</name>
</gene>
<proteinExistence type="predicted"/>
<dbReference type="Pfam" id="PF04266">
    <property type="entry name" value="ASCH"/>
    <property type="match status" value="1"/>
</dbReference>
<dbReference type="OrthoDB" id="9807542at2"/>
<dbReference type="PANTHER" id="PTHR39203:SF1">
    <property type="entry name" value="CYTOPLASMIC PROTEIN"/>
    <property type="match status" value="1"/>
</dbReference>
<dbReference type="InterPro" id="IPR007374">
    <property type="entry name" value="ASCH_domain"/>
</dbReference>
<dbReference type="Gene3D" id="3.10.400.10">
    <property type="entry name" value="Sulfate adenylyltransferase"/>
    <property type="match status" value="1"/>
</dbReference>
<evidence type="ECO:0000313" key="2">
    <source>
        <dbReference type="EMBL" id="SFF98075.1"/>
    </source>
</evidence>
<dbReference type="CDD" id="cd06553">
    <property type="entry name" value="ASCH_Ef3133_like"/>
    <property type="match status" value="1"/>
</dbReference>
<dbReference type="InterPro" id="IPR009326">
    <property type="entry name" value="DUF984"/>
</dbReference>
<dbReference type="PANTHER" id="PTHR39203">
    <property type="entry name" value="CYTOPLASMIC PROTEIN-RELATED"/>
    <property type="match status" value="1"/>
</dbReference>
<dbReference type="AlphaFoldDB" id="A0A1I2N2G4"/>